<evidence type="ECO:0000313" key="1">
    <source>
        <dbReference type="EMBL" id="KAF2185706.1"/>
    </source>
</evidence>
<feature type="non-terminal residue" evidence="1">
    <location>
        <position position="50"/>
    </location>
</feature>
<protein>
    <submittedName>
        <fullName evidence="1">Uncharacterized protein</fullName>
    </submittedName>
</protein>
<dbReference type="Proteomes" id="UP000800200">
    <property type="component" value="Unassembled WGS sequence"/>
</dbReference>
<sequence length="50" mass="6070">MHLLRLVLRDGNAKFEGHGQEENTVDWKKWRVQRRKSRSHDILHHVRVSI</sequence>
<gene>
    <name evidence="1" type="ORF">K469DRAFT_707368</name>
</gene>
<keyword evidence="2" id="KW-1185">Reference proteome</keyword>
<name>A0A6A6E771_9PEZI</name>
<proteinExistence type="predicted"/>
<reference evidence="1" key="1">
    <citation type="journal article" date="2020" name="Stud. Mycol.">
        <title>101 Dothideomycetes genomes: a test case for predicting lifestyles and emergence of pathogens.</title>
        <authorList>
            <person name="Haridas S."/>
            <person name="Albert R."/>
            <person name="Binder M."/>
            <person name="Bloem J."/>
            <person name="Labutti K."/>
            <person name="Salamov A."/>
            <person name="Andreopoulos B."/>
            <person name="Baker S."/>
            <person name="Barry K."/>
            <person name="Bills G."/>
            <person name="Bluhm B."/>
            <person name="Cannon C."/>
            <person name="Castanera R."/>
            <person name="Culley D."/>
            <person name="Daum C."/>
            <person name="Ezra D."/>
            <person name="Gonzalez J."/>
            <person name="Henrissat B."/>
            <person name="Kuo A."/>
            <person name="Liang C."/>
            <person name="Lipzen A."/>
            <person name="Lutzoni F."/>
            <person name="Magnuson J."/>
            <person name="Mondo S."/>
            <person name="Nolan M."/>
            <person name="Ohm R."/>
            <person name="Pangilinan J."/>
            <person name="Park H.-J."/>
            <person name="Ramirez L."/>
            <person name="Alfaro M."/>
            <person name="Sun H."/>
            <person name="Tritt A."/>
            <person name="Yoshinaga Y."/>
            <person name="Zwiers L.-H."/>
            <person name="Turgeon B."/>
            <person name="Goodwin S."/>
            <person name="Spatafora J."/>
            <person name="Crous P."/>
            <person name="Grigoriev I."/>
        </authorList>
    </citation>
    <scope>NUCLEOTIDE SEQUENCE</scope>
    <source>
        <strain evidence="1">CBS 207.26</strain>
    </source>
</reference>
<dbReference type="AlphaFoldDB" id="A0A6A6E771"/>
<dbReference type="EMBL" id="ML994632">
    <property type="protein sequence ID" value="KAF2185706.1"/>
    <property type="molecule type" value="Genomic_DNA"/>
</dbReference>
<evidence type="ECO:0000313" key="2">
    <source>
        <dbReference type="Proteomes" id="UP000800200"/>
    </source>
</evidence>
<organism evidence="1 2">
    <name type="scientific">Zopfia rhizophila CBS 207.26</name>
    <dbReference type="NCBI Taxonomy" id="1314779"/>
    <lineage>
        <taxon>Eukaryota</taxon>
        <taxon>Fungi</taxon>
        <taxon>Dikarya</taxon>
        <taxon>Ascomycota</taxon>
        <taxon>Pezizomycotina</taxon>
        <taxon>Dothideomycetes</taxon>
        <taxon>Dothideomycetes incertae sedis</taxon>
        <taxon>Zopfiaceae</taxon>
        <taxon>Zopfia</taxon>
    </lineage>
</organism>
<accession>A0A6A6E771</accession>